<sequence length="264" mass="29718">MPSQTGQTELKFPVIAGFQIKEQIGGGGFSTVYRAANSMLDIVAACKVVPLSPETTKHERKELNKEIQVHSSLKHINILDFINAAIVEPDGKTPWVPGVYMLLEIAAAPDVGIDEEMAHLYFNQLVAGINYIHGQGIVHRDLKPENLPLDVTGQIKISDFGLCSVFRYKNQTRNLTEQCGSLPYVAPELVYAPAQAYQAEPVDIWVIHLYDTQSYLDWCLCLDTPWDQPTEDSPEYARFLSGRILHEDPWNRIPQDAMCKYLDE</sequence>
<dbReference type="OrthoDB" id="539158at2759"/>
<dbReference type="HOGENOM" id="CLU_000288_63_0_1"/>
<evidence type="ECO:0000313" key="11">
    <source>
        <dbReference type="EMBL" id="KIJ31778.1"/>
    </source>
</evidence>
<accession>A0A0C9TP21</accession>
<comment type="catalytic activity">
    <reaction evidence="8">
        <text>L-seryl-[protein] + ATP = O-phospho-L-seryl-[protein] + ADP + H(+)</text>
        <dbReference type="Rhea" id="RHEA:17989"/>
        <dbReference type="Rhea" id="RHEA-COMP:9863"/>
        <dbReference type="Rhea" id="RHEA-COMP:11604"/>
        <dbReference type="ChEBI" id="CHEBI:15378"/>
        <dbReference type="ChEBI" id="CHEBI:29999"/>
        <dbReference type="ChEBI" id="CHEBI:30616"/>
        <dbReference type="ChEBI" id="CHEBI:83421"/>
        <dbReference type="ChEBI" id="CHEBI:456216"/>
        <dbReference type="EC" id="2.7.11.1"/>
    </reaction>
</comment>
<dbReference type="Gene3D" id="1.10.510.10">
    <property type="entry name" value="Transferase(Phosphotransferase) domain 1"/>
    <property type="match status" value="1"/>
</dbReference>
<dbReference type="InterPro" id="IPR017441">
    <property type="entry name" value="Protein_kinase_ATP_BS"/>
</dbReference>
<keyword evidence="2" id="KW-0723">Serine/threonine-protein kinase</keyword>
<feature type="domain" description="Protein kinase" evidence="10">
    <location>
        <begin position="18"/>
        <end position="264"/>
    </location>
</feature>
<dbReference type="PANTHER" id="PTHR43895">
    <property type="entry name" value="CALCIUM/CALMODULIN-DEPENDENT PROTEIN KINASE KINASE-RELATED"/>
    <property type="match status" value="1"/>
</dbReference>
<evidence type="ECO:0000256" key="5">
    <source>
        <dbReference type="ARBA" id="ARBA00022777"/>
    </source>
</evidence>
<organism evidence="11 12">
    <name type="scientific">Sphaerobolus stellatus (strain SS14)</name>
    <dbReference type="NCBI Taxonomy" id="990650"/>
    <lineage>
        <taxon>Eukaryota</taxon>
        <taxon>Fungi</taxon>
        <taxon>Dikarya</taxon>
        <taxon>Basidiomycota</taxon>
        <taxon>Agaricomycotina</taxon>
        <taxon>Agaricomycetes</taxon>
        <taxon>Phallomycetidae</taxon>
        <taxon>Geastrales</taxon>
        <taxon>Sphaerobolaceae</taxon>
        <taxon>Sphaerobolus</taxon>
    </lineage>
</organism>
<dbReference type="Pfam" id="PF00069">
    <property type="entry name" value="Pkinase"/>
    <property type="match status" value="1"/>
</dbReference>
<evidence type="ECO:0000256" key="7">
    <source>
        <dbReference type="ARBA" id="ARBA00047899"/>
    </source>
</evidence>
<dbReference type="EMBL" id="KN837237">
    <property type="protein sequence ID" value="KIJ31778.1"/>
    <property type="molecule type" value="Genomic_DNA"/>
</dbReference>
<reference evidence="11 12" key="1">
    <citation type="submission" date="2014-06" db="EMBL/GenBank/DDBJ databases">
        <title>Evolutionary Origins and Diversification of the Mycorrhizal Mutualists.</title>
        <authorList>
            <consortium name="DOE Joint Genome Institute"/>
            <consortium name="Mycorrhizal Genomics Consortium"/>
            <person name="Kohler A."/>
            <person name="Kuo A."/>
            <person name="Nagy L.G."/>
            <person name="Floudas D."/>
            <person name="Copeland A."/>
            <person name="Barry K.W."/>
            <person name="Cichocki N."/>
            <person name="Veneault-Fourrey C."/>
            <person name="LaButti K."/>
            <person name="Lindquist E.A."/>
            <person name="Lipzen A."/>
            <person name="Lundell T."/>
            <person name="Morin E."/>
            <person name="Murat C."/>
            <person name="Riley R."/>
            <person name="Ohm R."/>
            <person name="Sun H."/>
            <person name="Tunlid A."/>
            <person name="Henrissat B."/>
            <person name="Grigoriev I.V."/>
            <person name="Hibbett D.S."/>
            <person name="Martin F."/>
        </authorList>
    </citation>
    <scope>NUCLEOTIDE SEQUENCE [LARGE SCALE GENOMIC DNA]</scope>
    <source>
        <strain evidence="11 12">SS14</strain>
    </source>
</reference>
<evidence type="ECO:0000256" key="8">
    <source>
        <dbReference type="ARBA" id="ARBA00048679"/>
    </source>
</evidence>
<evidence type="ECO:0000256" key="4">
    <source>
        <dbReference type="ARBA" id="ARBA00022741"/>
    </source>
</evidence>
<keyword evidence="5" id="KW-0418">Kinase</keyword>
<evidence type="ECO:0000256" key="3">
    <source>
        <dbReference type="ARBA" id="ARBA00022679"/>
    </source>
</evidence>
<dbReference type="SUPFAM" id="SSF56112">
    <property type="entry name" value="Protein kinase-like (PK-like)"/>
    <property type="match status" value="1"/>
</dbReference>
<evidence type="ECO:0000313" key="12">
    <source>
        <dbReference type="Proteomes" id="UP000054279"/>
    </source>
</evidence>
<evidence type="ECO:0000256" key="6">
    <source>
        <dbReference type="ARBA" id="ARBA00022840"/>
    </source>
</evidence>
<keyword evidence="4 9" id="KW-0547">Nucleotide-binding</keyword>
<dbReference type="PANTHER" id="PTHR43895:SF32">
    <property type="entry name" value="SERINE_THREONINE-PROTEIN KINASE CHK1"/>
    <property type="match status" value="1"/>
</dbReference>
<proteinExistence type="predicted"/>
<dbReference type="PROSITE" id="PS50011">
    <property type="entry name" value="PROTEIN_KINASE_DOM"/>
    <property type="match status" value="1"/>
</dbReference>
<dbReference type="InterPro" id="IPR011009">
    <property type="entry name" value="Kinase-like_dom_sf"/>
</dbReference>
<name>A0A0C9TP21_SPHS4</name>
<keyword evidence="6 9" id="KW-0067">ATP-binding</keyword>
<dbReference type="EC" id="2.7.11.1" evidence="1"/>
<dbReference type="GO" id="GO:0005634">
    <property type="term" value="C:nucleus"/>
    <property type="evidence" value="ECO:0007669"/>
    <property type="project" value="TreeGrafter"/>
</dbReference>
<dbReference type="GO" id="GO:0007095">
    <property type="term" value="P:mitotic G2 DNA damage checkpoint signaling"/>
    <property type="evidence" value="ECO:0007669"/>
    <property type="project" value="TreeGrafter"/>
</dbReference>
<dbReference type="InterPro" id="IPR000719">
    <property type="entry name" value="Prot_kinase_dom"/>
</dbReference>
<feature type="binding site" evidence="9">
    <location>
        <position position="47"/>
    </location>
    <ligand>
        <name>ATP</name>
        <dbReference type="ChEBI" id="CHEBI:30616"/>
    </ligand>
</feature>
<keyword evidence="12" id="KW-1185">Reference proteome</keyword>
<dbReference type="GO" id="GO:0005737">
    <property type="term" value="C:cytoplasm"/>
    <property type="evidence" value="ECO:0007669"/>
    <property type="project" value="TreeGrafter"/>
</dbReference>
<dbReference type="PROSITE" id="PS00107">
    <property type="entry name" value="PROTEIN_KINASE_ATP"/>
    <property type="match status" value="1"/>
</dbReference>
<dbReference type="GO" id="GO:0005524">
    <property type="term" value="F:ATP binding"/>
    <property type="evidence" value="ECO:0007669"/>
    <property type="project" value="UniProtKB-UniRule"/>
</dbReference>
<protein>
    <recommendedName>
        <fullName evidence="1">non-specific serine/threonine protein kinase</fullName>
        <ecNumber evidence="1">2.7.11.1</ecNumber>
    </recommendedName>
</protein>
<evidence type="ECO:0000256" key="9">
    <source>
        <dbReference type="PROSITE-ProRule" id="PRU10141"/>
    </source>
</evidence>
<dbReference type="GO" id="GO:0035861">
    <property type="term" value="C:site of double-strand break"/>
    <property type="evidence" value="ECO:0007669"/>
    <property type="project" value="TreeGrafter"/>
</dbReference>
<evidence type="ECO:0000256" key="1">
    <source>
        <dbReference type="ARBA" id="ARBA00012513"/>
    </source>
</evidence>
<comment type="catalytic activity">
    <reaction evidence="7">
        <text>L-threonyl-[protein] + ATP = O-phospho-L-threonyl-[protein] + ADP + H(+)</text>
        <dbReference type="Rhea" id="RHEA:46608"/>
        <dbReference type="Rhea" id="RHEA-COMP:11060"/>
        <dbReference type="Rhea" id="RHEA-COMP:11605"/>
        <dbReference type="ChEBI" id="CHEBI:15378"/>
        <dbReference type="ChEBI" id="CHEBI:30013"/>
        <dbReference type="ChEBI" id="CHEBI:30616"/>
        <dbReference type="ChEBI" id="CHEBI:61977"/>
        <dbReference type="ChEBI" id="CHEBI:456216"/>
        <dbReference type="EC" id="2.7.11.1"/>
    </reaction>
</comment>
<dbReference type="AlphaFoldDB" id="A0A0C9TP21"/>
<dbReference type="Proteomes" id="UP000054279">
    <property type="component" value="Unassembled WGS sequence"/>
</dbReference>
<dbReference type="SMART" id="SM00220">
    <property type="entry name" value="S_TKc"/>
    <property type="match status" value="1"/>
</dbReference>
<evidence type="ECO:0000256" key="2">
    <source>
        <dbReference type="ARBA" id="ARBA00022527"/>
    </source>
</evidence>
<gene>
    <name evidence="11" type="ORF">M422DRAFT_53242</name>
</gene>
<keyword evidence="3" id="KW-0808">Transferase</keyword>
<dbReference type="GO" id="GO:0004674">
    <property type="term" value="F:protein serine/threonine kinase activity"/>
    <property type="evidence" value="ECO:0007669"/>
    <property type="project" value="UniProtKB-KW"/>
</dbReference>
<evidence type="ECO:0000259" key="10">
    <source>
        <dbReference type="PROSITE" id="PS50011"/>
    </source>
</evidence>